<reference evidence="1" key="1">
    <citation type="submission" date="2022-09" db="EMBL/GenBank/DDBJ databases">
        <title>Characterization of three MwoI isoschizomers from sequenced genome and metagenomes.</title>
        <authorList>
            <person name="Fomenkov A."/>
            <person name="Xu S.Y."/>
            <person name="Roberts R.J."/>
        </authorList>
    </citation>
    <scope>NUCLEOTIDE SEQUENCE</scope>
    <source>
        <strain evidence="1">DSM 2970</strain>
    </source>
</reference>
<sequence>MSDHSIAIEVQMDAESVVTGLQEMNETLQNLPGDVQINLEGGGTTSPPYLTRSTAASMNYLRNYKYTSPLRMNSQTSSQTYSSN</sequence>
<dbReference type="AlphaFoldDB" id="A0A9E7RSP4"/>
<proteinExistence type="predicted"/>
<name>A0A9E7RSP4_METWO</name>
<dbReference type="RefSeq" id="WP_261599546.1">
    <property type="nucleotide sequence ID" value="NZ_CP104550.1"/>
</dbReference>
<evidence type="ECO:0000313" key="1">
    <source>
        <dbReference type="EMBL" id="UXH31503.1"/>
    </source>
</evidence>
<gene>
    <name evidence="1" type="ORF">N5910_08150</name>
</gene>
<protein>
    <submittedName>
        <fullName evidence="1">Uncharacterized protein</fullName>
    </submittedName>
</protein>
<dbReference type="EMBL" id="CP104550">
    <property type="protein sequence ID" value="UXH31503.1"/>
    <property type="molecule type" value="Genomic_DNA"/>
</dbReference>
<dbReference type="GeneID" id="75107216"/>
<dbReference type="Proteomes" id="UP001065373">
    <property type="component" value="Chromosome"/>
</dbReference>
<organism evidence="1">
    <name type="scientific">Methanothermobacter wolfeii</name>
    <name type="common">Methanobacterium wolfei</name>
    <dbReference type="NCBI Taxonomy" id="145261"/>
    <lineage>
        <taxon>Archaea</taxon>
        <taxon>Methanobacteriati</taxon>
        <taxon>Methanobacteriota</taxon>
        <taxon>Methanomada group</taxon>
        <taxon>Methanobacteria</taxon>
        <taxon>Methanobacteriales</taxon>
        <taxon>Methanobacteriaceae</taxon>
        <taxon>Methanothermobacter</taxon>
    </lineage>
</organism>
<accession>A0A9E7RSP4</accession>